<evidence type="ECO:0000313" key="2">
    <source>
        <dbReference type="EnsemblMetazoa" id="Aqu2.1.35815_001"/>
    </source>
</evidence>
<feature type="transmembrane region" description="Helical" evidence="1">
    <location>
        <begin position="6"/>
        <end position="25"/>
    </location>
</feature>
<accession>A0A1X7V6B4</accession>
<dbReference type="EnsemblMetazoa" id="Aqu2.1.35815_001">
    <property type="protein sequence ID" value="Aqu2.1.35815_001"/>
    <property type="gene ID" value="Aqu2.1.35815"/>
</dbReference>
<keyword evidence="1" id="KW-0812">Transmembrane</keyword>
<evidence type="ECO:0000256" key="1">
    <source>
        <dbReference type="SAM" id="Phobius"/>
    </source>
</evidence>
<dbReference type="AlphaFoldDB" id="A0A1X7V6B4"/>
<reference evidence="2" key="1">
    <citation type="submission" date="2017-05" db="UniProtKB">
        <authorList>
            <consortium name="EnsemblMetazoa"/>
        </authorList>
    </citation>
    <scope>IDENTIFICATION</scope>
</reference>
<proteinExistence type="predicted"/>
<organism evidence="2">
    <name type="scientific">Amphimedon queenslandica</name>
    <name type="common">Sponge</name>
    <dbReference type="NCBI Taxonomy" id="400682"/>
    <lineage>
        <taxon>Eukaryota</taxon>
        <taxon>Metazoa</taxon>
        <taxon>Porifera</taxon>
        <taxon>Demospongiae</taxon>
        <taxon>Heteroscleromorpha</taxon>
        <taxon>Haplosclerida</taxon>
        <taxon>Niphatidae</taxon>
        <taxon>Amphimedon</taxon>
    </lineage>
</organism>
<keyword evidence="1" id="KW-1133">Transmembrane helix</keyword>
<name>A0A1X7V6B4_AMPQE</name>
<dbReference type="InParanoid" id="A0A1X7V6B4"/>
<protein>
    <submittedName>
        <fullName evidence="2">Uncharacterized protein</fullName>
    </submittedName>
</protein>
<sequence length="47" mass="5894">MCADILPLIEIHIIYWTTVVFYWYFRYRISLNKSPGVYFLKWYLDLE</sequence>
<keyword evidence="1" id="KW-0472">Membrane</keyword>